<accession>A0ABR2L145</accession>
<evidence type="ECO:0000313" key="3">
    <source>
        <dbReference type="Proteomes" id="UP001470230"/>
    </source>
</evidence>
<dbReference type="Proteomes" id="UP001470230">
    <property type="component" value="Unassembled WGS sequence"/>
</dbReference>
<protein>
    <recommendedName>
        <fullName evidence="1">AMP-dependent synthetase/ligase domain-containing protein</fullName>
    </recommendedName>
</protein>
<dbReference type="InterPro" id="IPR042099">
    <property type="entry name" value="ANL_N_sf"/>
</dbReference>
<dbReference type="EMBL" id="JAPFFF010000002">
    <property type="protein sequence ID" value="KAK8895940.1"/>
    <property type="molecule type" value="Genomic_DNA"/>
</dbReference>
<dbReference type="PANTHER" id="PTHR43272">
    <property type="entry name" value="LONG-CHAIN-FATTY-ACID--COA LIGASE"/>
    <property type="match status" value="1"/>
</dbReference>
<reference evidence="2 3" key="1">
    <citation type="submission" date="2024-04" db="EMBL/GenBank/DDBJ databases">
        <title>Tritrichomonas musculus Genome.</title>
        <authorList>
            <person name="Alves-Ferreira E."/>
            <person name="Grigg M."/>
            <person name="Lorenzi H."/>
            <person name="Galac M."/>
        </authorList>
    </citation>
    <scope>NUCLEOTIDE SEQUENCE [LARGE SCALE GENOMIC DNA]</scope>
    <source>
        <strain evidence="2 3">EAF2021</strain>
    </source>
</reference>
<name>A0ABR2L145_9EUKA</name>
<feature type="domain" description="AMP-dependent synthetase/ligase" evidence="1">
    <location>
        <begin position="84"/>
        <end position="480"/>
    </location>
</feature>
<dbReference type="PANTHER" id="PTHR43272:SF3">
    <property type="entry name" value="LONG CHAIN ACYL-COA SYNTHETASE 4"/>
    <property type="match status" value="1"/>
</dbReference>
<dbReference type="Pfam" id="PF00501">
    <property type="entry name" value="AMP-binding"/>
    <property type="match status" value="1"/>
</dbReference>
<dbReference type="PROSITE" id="PS00455">
    <property type="entry name" value="AMP_BINDING"/>
    <property type="match status" value="1"/>
</dbReference>
<evidence type="ECO:0000259" key="1">
    <source>
        <dbReference type="Pfam" id="PF00501"/>
    </source>
</evidence>
<proteinExistence type="predicted"/>
<dbReference type="InterPro" id="IPR000873">
    <property type="entry name" value="AMP-dep_synth/lig_dom"/>
</dbReference>
<gene>
    <name evidence="2" type="ORF">M9Y10_013826</name>
</gene>
<sequence>MGNLISSDPPSFVTYSSNATGQEVTPYSIRRHPDFAAGVLQLPENMPDAQSFYLQSMELFKERDYIGKRKYDPKTNIRDKNFSFIKYKDAFEISRNFGAGLVKYGVQNKTFVCLYSENRPEWILTMDSSYLYGFVTVTLYDTFTIDALEFSITNCKSEYIVVSKKNFPRLLSCSDEVLKQFKLIVYFDDIDEVPVESKEKLEKLGVNFQSFESIQKEGKSHNYEYPKIDPEQILYICYSSGTTGFPKGVMISHRSFITNLLGISSEGTPATFTRHLSYLPLCHVFERMCTSCTLLSGGKVGIYSGDVRILSEDLRSLQPTVLIAVPRVIQRMYDAVMNEVNKKGFIMRTIFNFAWSIKRLLMIKELSTSCIDAIVFNSVKKVMGSMEIEQICSGSAALPRELHENMQVMLGIPIRSGYGLSEGGSGNTLNPFKIQHIKYGANGYPLRNVELRIVPVPDFTDEEGCGEIQMGGTGLCSGYLNDEEATRNLFTDDTHTWIHTGDIGKFDEQNALLVVDRMRSIFKLAQGEYVAGDLLGNFFEESPLIEHIFVYGDSSRPFLVAIVVPLKSEVAKFLNKSRITDEEFRDACASKELNDRIMSDITEIAKRKKLLGYQKVISIYITNDEWTIENGIITPTFKLKRKVLYEKYKKEIEYLYSKGR</sequence>
<dbReference type="InterPro" id="IPR020845">
    <property type="entry name" value="AMP-binding_CS"/>
</dbReference>
<comment type="caution">
    <text evidence="2">The sequence shown here is derived from an EMBL/GenBank/DDBJ whole genome shotgun (WGS) entry which is preliminary data.</text>
</comment>
<keyword evidence="3" id="KW-1185">Reference proteome</keyword>
<dbReference type="Gene3D" id="3.40.50.12780">
    <property type="entry name" value="N-terminal domain of ligase-like"/>
    <property type="match status" value="1"/>
</dbReference>
<evidence type="ECO:0000313" key="2">
    <source>
        <dbReference type="EMBL" id="KAK8895940.1"/>
    </source>
</evidence>
<organism evidence="2 3">
    <name type="scientific">Tritrichomonas musculus</name>
    <dbReference type="NCBI Taxonomy" id="1915356"/>
    <lineage>
        <taxon>Eukaryota</taxon>
        <taxon>Metamonada</taxon>
        <taxon>Parabasalia</taxon>
        <taxon>Tritrichomonadida</taxon>
        <taxon>Tritrichomonadidae</taxon>
        <taxon>Tritrichomonas</taxon>
    </lineage>
</organism>
<dbReference type="SUPFAM" id="SSF56801">
    <property type="entry name" value="Acetyl-CoA synthetase-like"/>
    <property type="match status" value="1"/>
</dbReference>